<dbReference type="GO" id="GO:0005737">
    <property type="term" value="C:cytoplasm"/>
    <property type="evidence" value="ECO:0007669"/>
    <property type="project" value="UniProtKB-SubCell"/>
</dbReference>
<evidence type="ECO:0000256" key="1">
    <source>
        <dbReference type="ARBA" id="ARBA00004123"/>
    </source>
</evidence>
<keyword evidence="6" id="KW-0963">Cytoplasm</keyword>
<dbReference type="EC" id="2.3.1.257" evidence="4"/>
<dbReference type="KEGG" id="mde:101899623"/>
<dbReference type="VEuPathDB" id="VectorBase:MDOA013303"/>
<evidence type="ECO:0000313" key="17">
    <source>
        <dbReference type="RefSeq" id="XP_005179321.1"/>
    </source>
</evidence>
<dbReference type="VEuPathDB" id="VectorBase:MDOMA2_012569"/>
<evidence type="ECO:0000256" key="7">
    <source>
        <dbReference type="ARBA" id="ARBA00022679"/>
    </source>
</evidence>
<dbReference type="Pfam" id="PF00583">
    <property type="entry name" value="Acetyltransf_1"/>
    <property type="match status" value="1"/>
</dbReference>
<organism evidence="15">
    <name type="scientific">Musca domestica</name>
    <name type="common">House fly</name>
    <dbReference type="NCBI Taxonomy" id="7370"/>
    <lineage>
        <taxon>Eukaryota</taxon>
        <taxon>Metazoa</taxon>
        <taxon>Ecdysozoa</taxon>
        <taxon>Arthropoda</taxon>
        <taxon>Hexapoda</taxon>
        <taxon>Insecta</taxon>
        <taxon>Pterygota</taxon>
        <taxon>Neoptera</taxon>
        <taxon>Endopterygota</taxon>
        <taxon>Diptera</taxon>
        <taxon>Brachycera</taxon>
        <taxon>Muscomorpha</taxon>
        <taxon>Muscoidea</taxon>
        <taxon>Muscidae</taxon>
        <taxon>Musca</taxon>
    </lineage>
</organism>
<comment type="catalytic activity">
    <reaction evidence="10">
        <text>N-terminal L-seryl-[histone H2A] + acetyl-CoA = N-terminal N(alpha)-acetyl-L-seryl-[histone H2A] + CoA + H(+)</text>
        <dbReference type="Rhea" id="RHEA:50600"/>
        <dbReference type="Rhea" id="RHEA-COMP:12742"/>
        <dbReference type="Rhea" id="RHEA-COMP:12744"/>
        <dbReference type="ChEBI" id="CHEBI:15378"/>
        <dbReference type="ChEBI" id="CHEBI:57287"/>
        <dbReference type="ChEBI" id="CHEBI:57288"/>
        <dbReference type="ChEBI" id="CHEBI:64738"/>
        <dbReference type="ChEBI" id="CHEBI:83690"/>
        <dbReference type="EC" id="2.3.1.257"/>
    </reaction>
</comment>
<feature type="region of interest" description="Disordered" evidence="12">
    <location>
        <begin position="1"/>
        <end position="21"/>
    </location>
</feature>
<reference evidence="17" key="2">
    <citation type="submission" date="2025-04" db="UniProtKB">
        <authorList>
            <consortium name="RefSeq"/>
        </authorList>
    </citation>
    <scope>IDENTIFICATION</scope>
    <source>
        <strain evidence="17">Aabys</strain>
    </source>
</reference>
<dbReference type="RefSeq" id="XP_005179321.1">
    <property type="nucleotide sequence ID" value="XM_005179264.3"/>
</dbReference>
<dbReference type="InterPro" id="IPR016181">
    <property type="entry name" value="Acyl_CoA_acyltransferase"/>
</dbReference>
<dbReference type="Proteomes" id="UP001652621">
    <property type="component" value="Unplaced"/>
</dbReference>
<dbReference type="InterPro" id="IPR000182">
    <property type="entry name" value="GNAT_dom"/>
</dbReference>
<evidence type="ECO:0000256" key="11">
    <source>
        <dbReference type="ARBA" id="ARBA00049524"/>
    </source>
</evidence>
<evidence type="ECO:0000256" key="6">
    <source>
        <dbReference type="ARBA" id="ARBA00022490"/>
    </source>
</evidence>
<protein>
    <recommendedName>
        <fullName evidence="5">N-alpha-acetyltransferase 40</fullName>
        <ecNumber evidence="4">2.3.1.257</ecNumber>
    </recommendedName>
</protein>
<keyword evidence="16" id="KW-1185">Reference proteome</keyword>
<dbReference type="eggNOG" id="KOG2488">
    <property type="taxonomic scope" value="Eukaryota"/>
</dbReference>
<dbReference type="GO" id="GO:0043998">
    <property type="term" value="F:histone H2A acetyltransferase activity"/>
    <property type="evidence" value="ECO:0007669"/>
    <property type="project" value="InterPro"/>
</dbReference>
<dbReference type="PROSITE" id="PS51186">
    <property type="entry name" value="GNAT"/>
    <property type="match status" value="1"/>
</dbReference>
<evidence type="ECO:0000256" key="8">
    <source>
        <dbReference type="ARBA" id="ARBA00023242"/>
    </source>
</evidence>
<dbReference type="InterPro" id="IPR007110">
    <property type="entry name" value="Ig-like_dom"/>
</dbReference>
<dbReference type="EnsemblMetazoa" id="MDOA013303-RA">
    <property type="protein sequence ID" value="MDOA013303-PA"/>
    <property type="gene ID" value="MDOA013303"/>
</dbReference>
<evidence type="ECO:0000256" key="4">
    <source>
        <dbReference type="ARBA" id="ARBA00012950"/>
    </source>
</evidence>
<dbReference type="CDD" id="cd04301">
    <property type="entry name" value="NAT_SF"/>
    <property type="match status" value="1"/>
</dbReference>
<evidence type="ECO:0000259" key="13">
    <source>
        <dbReference type="PROSITE" id="PS50835"/>
    </source>
</evidence>
<feature type="compositionally biased region" description="Low complexity" evidence="12">
    <location>
        <begin position="1"/>
        <end position="11"/>
    </location>
</feature>
<accession>A0A1I8NAN9</accession>
<dbReference type="GO" id="GO:0010485">
    <property type="term" value="F:histone H4 acetyltransferase activity"/>
    <property type="evidence" value="ECO:0007669"/>
    <property type="project" value="InterPro"/>
</dbReference>
<evidence type="ECO:0000313" key="16">
    <source>
        <dbReference type="Proteomes" id="UP001652621"/>
    </source>
</evidence>
<keyword evidence="7" id="KW-0808">Transferase</keyword>
<comment type="subcellular location">
    <subcellularLocation>
        <location evidence="2">Cytoplasm</location>
    </subcellularLocation>
    <subcellularLocation>
        <location evidence="1">Nucleus</location>
    </subcellularLocation>
</comment>
<comment type="catalytic activity">
    <reaction evidence="11">
        <text>N-terminal L-seryl-[histone H4] + acetyl-CoA = N-terminal N(alpha)-acetyl-L-seryl-[histone H4] + CoA + H(+)</text>
        <dbReference type="Rhea" id="RHEA:50596"/>
        <dbReference type="Rhea" id="RHEA-COMP:12740"/>
        <dbReference type="Rhea" id="RHEA-COMP:12743"/>
        <dbReference type="ChEBI" id="CHEBI:15378"/>
        <dbReference type="ChEBI" id="CHEBI:57287"/>
        <dbReference type="ChEBI" id="CHEBI:57288"/>
        <dbReference type="ChEBI" id="CHEBI:64738"/>
        <dbReference type="ChEBI" id="CHEBI:83690"/>
        <dbReference type="EC" id="2.3.1.257"/>
    </reaction>
</comment>
<dbReference type="Gene3D" id="3.40.630.30">
    <property type="match status" value="1"/>
</dbReference>
<evidence type="ECO:0000256" key="3">
    <source>
        <dbReference type="ARBA" id="ARBA00008870"/>
    </source>
</evidence>
<evidence type="ECO:0000256" key="5">
    <source>
        <dbReference type="ARBA" id="ARBA00015043"/>
    </source>
</evidence>
<dbReference type="AlphaFoldDB" id="A0A1I8NAN9"/>
<sequence>MTNNNTNNAATQQKNVENAARSKNPLEAFPDVFSYKSAKEPEDGASYSLYCRAKGDMDSKTLKWAFKLAEKNVSPFYKQLSMGWQPKVKQNDLMKGWARYLVAVDKNKTPVAYAMFRFDMDYGHPVLYCYEMQIEPSAQRQGLGKHMMLALERCAKHWKMDKIVLTVLKNNDNARAFFKTIGYVLDDSSPDVLEKADYEILSKSVSD</sequence>
<dbReference type="PANTHER" id="PTHR20531">
    <property type="entry name" value="N-ALPHA-ACETYLTRANSFERASE 40"/>
    <property type="match status" value="1"/>
</dbReference>
<feature type="domain" description="Ig-like" evidence="13">
    <location>
        <begin position="30"/>
        <end position="64"/>
    </location>
</feature>
<dbReference type="OrthoDB" id="424551at2759"/>
<name>A0A1I8NAN9_MUSDO</name>
<comment type="similarity">
    <text evidence="3">Belongs to the acetyltransferase family. NAA40 subfamily.</text>
</comment>
<evidence type="ECO:0000256" key="2">
    <source>
        <dbReference type="ARBA" id="ARBA00004496"/>
    </source>
</evidence>
<feature type="domain" description="N-acetyltransferase" evidence="14">
    <location>
        <begin position="57"/>
        <end position="204"/>
    </location>
</feature>
<dbReference type="GO" id="GO:1990189">
    <property type="term" value="F:protein N-terminal-serine acetyltransferase activity"/>
    <property type="evidence" value="ECO:0007669"/>
    <property type="project" value="UniProtKB-EC"/>
</dbReference>
<keyword evidence="9" id="KW-0012">Acyltransferase</keyword>
<gene>
    <name evidence="15" type="primary">101899623</name>
    <name evidence="17" type="synonym">LOC101899623</name>
</gene>
<evidence type="ECO:0000256" key="10">
    <source>
        <dbReference type="ARBA" id="ARBA00047821"/>
    </source>
</evidence>
<dbReference type="PANTHER" id="PTHR20531:SF1">
    <property type="entry name" value="N-ALPHA-ACETYLTRANSFERASE 40"/>
    <property type="match status" value="1"/>
</dbReference>
<proteinExistence type="inferred from homology"/>
<dbReference type="InterPro" id="IPR039949">
    <property type="entry name" value="NAA40"/>
</dbReference>
<dbReference type="SUPFAM" id="SSF55729">
    <property type="entry name" value="Acyl-CoA N-acyltransferases (Nat)"/>
    <property type="match status" value="1"/>
</dbReference>
<evidence type="ECO:0000256" key="12">
    <source>
        <dbReference type="SAM" id="MobiDB-lite"/>
    </source>
</evidence>
<evidence type="ECO:0000313" key="15">
    <source>
        <dbReference type="EnsemblMetazoa" id="MDOA013303-PA"/>
    </source>
</evidence>
<dbReference type="STRING" id="7370.A0A1I8NAN9"/>
<evidence type="ECO:0000256" key="9">
    <source>
        <dbReference type="ARBA" id="ARBA00023315"/>
    </source>
</evidence>
<reference evidence="15" key="1">
    <citation type="submission" date="2020-05" db="UniProtKB">
        <authorList>
            <consortium name="EnsemblMetazoa"/>
        </authorList>
    </citation>
    <scope>IDENTIFICATION</scope>
    <source>
        <strain evidence="15">Aabys</strain>
    </source>
</reference>
<evidence type="ECO:0000259" key="14">
    <source>
        <dbReference type="PROSITE" id="PS51186"/>
    </source>
</evidence>
<keyword evidence="8" id="KW-0539">Nucleus</keyword>
<dbReference type="GO" id="GO:0005634">
    <property type="term" value="C:nucleus"/>
    <property type="evidence" value="ECO:0007669"/>
    <property type="project" value="UniProtKB-SubCell"/>
</dbReference>
<dbReference type="PROSITE" id="PS50835">
    <property type="entry name" value="IG_LIKE"/>
    <property type="match status" value="1"/>
</dbReference>